<accession>V6TSS2</accession>
<dbReference type="PANTHER" id="PTHR23275:SF100">
    <property type="entry name" value="EGF-LIKE DOMAIN-CONTAINING PROTEIN"/>
    <property type="match status" value="1"/>
</dbReference>
<proteinExistence type="predicted"/>
<sequence>VGTGGGVCREAKDGACVGYAEEVSGQRKSLKAIDRQTSGTCVAADAGQTGKCLTNHCDVWIGGGDFCSQCSQTTDYLINGKCTADNTESACEGSASNGMCTSCKSGYFMHRGGCYKYDTEPGNMVCKDTTASSTQGTCDECQAGYFRNPVTPLAATHQSCIACNETTAVDYNIGVANCAECTAPAASGSSGSNQKATCTACADGYFISGGGSACTACNDGTNGVAECTACVPREDNPAKATCTACSGSKKPSLDGKSCYDCTVGNCASCNSKGACQKCDSGYILDGSSCIKNECTTSNCKTCTNPKAVNEACTVCVSTHYLTPTGQCISNCAALSGYYGDTDKTCKRCEVANCVVCGTTGACDLCADGFFGENCSKCHESCKSCSGATVSDCTECPAGKALTYGSDGTKGTCGEGCVVNTTQASGNCKVCGLTVEGTAYCSECAMGSEYPQNGVCAPKTARAATCNDGTIQNGVCTTCSAGYFRMNGGCYETSKYPGKSVCTEAASTGGTCQTAAPGYKVDNGNLVTCPEGCKACSDARHALTVRMDMC</sequence>
<dbReference type="InterPro" id="IPR005127">
    <property type="entry name" value="Giardia_VSP"/>
</dbReference>
<evidence type="ECO:0000313" key="1">
    <source>
        <dbReference type="EMBL" id="ESU42038.1"/>
    </source>
</evidence>
<dbReference type="Pfam" id="PF03302">
    <property type="entry name" value="VSP"/>
    <property type="match status" value="2"/>
</dbReference>
<dbReference type="VEuPathDB" id="GiardiaDB:DHA2_150893"/>
<dbReference type="Proteomes" id="UP000018040">
    <property type="component" value="Unassembled WGS sequence"/>
</dbReference>
<organism evidence="1 2">
    <name type="scientific">Giardia intestinalis</name>
    <name type="common">Giardia lamblia</name>
    <dbReference type="NCBI Taxonomy" id="5741"/>
    <lineage>
        <taxon>Eukaryota</taxon>
        <taxon>Metamonada</taxon>
        <taxon>Diplomonadida</taxon>
        <taxon>Hexamitidae</taxon>
        <taxon>Giardiinae</taxon>
        <taxon>Giardia</taxon>
    </lineage>
</organism>
<dbReference type="EMBL" id="AHHH01000099">
    <property type="protein sequence ID" value="ESU42038.1"/>
    <property type="molecule type" value="Genomic_DNA"/>
</dbReference>
<name>V6TSS2_GIAIN</name>
<reference evidence="1 2" key="2">
    <citation type="journal article" date="2013" name="Genome Biol. Evol.">
        <title>Genome sequencing of Giardia lamblia genotypes A2 and B isolates (DH and GS) and comparative analysis with the genomes of genotypes A1 and E (WB and Pig).</title>
        <authorList>
            <person name="Adam R.D."/>
            <person name="Dahlstrom E.W."/>
            <person name="Martens C.A."/>
            <person name="Bruno D.P."/>
            <person name="Barbian K.D."/>
            <person name="Ricklefs S.M."/>
            <person name="Hernandez M.M."/>
            <person name="Narla N.P."/>
            <person name="Patel R.B."/>
            <person name="Porcella S.F."/>
            <person name="Nash T.E."/>
        </authorList>
    </citation>
    <scope>NUCLEOTIDE SEQUENCE [LARGE SCALE GENOMIC DNA]</scope>
    <source>
        <strain evidence="1 2">GS</strain>
    </source>
</reference>
<dbReference type="VEuPathDB" id="GiardiaDB:GL50581_3195"/>
<dbReference type="PANTHER" id="PTHR23275">
    <property type="entry name" value="CABRIOLET.-RELATED"/>
    <property type="match status" value="1"/>
</dbReference>
<evidence type="ECO:0000313" key="2">
    <source>
        <dbReference type="Proteomes" id="UP000018040"/>
    </source>
</evidence>
<dbReference type="VEuPathDB" id="GiardiaDB:QR46_4433"/>
<dbReference type="Gene3D" id="2.10.220.10">
    <property type="entry name" value="Hormone Receptor, Insulin-like Growth Factor Receptor 1, Chain A, domain 2"/>
    <property type="match status" value="1"/>
</dbReference>
<feature type="non-terminal residue" evidence="1">
    <location>
        <position position="1"/>
    </location>
</feature>
<protein>
    <submittedName>
        <fullName evidence="1">Variant-specific surface protein</fullName>
    </submittedName>
</protein>
<dbReference type="SUPFAM" id="SSF57184">
    <property type="entry name" value="Growth factor receptor domain"/>
    <property type="match status" value="3"/>
</dbReference>
<dbReference type="AlphaFoldDB" id="V6TSS2"/>
<dbReference type="InterPro" id="IPR009030">
    <property type="entry name" value="Growth_fac_rcpt_cys_sf"/>
</dbReference>
<dbReference type="InterPro" id="IPR006212">
    <property type="entry name" value="Furin_repeat"/>
</dbReference>
<dbReference type="OrthoDB" id="6160573at2759"/>
<comment type="caution">
    <text evidence="1">The sequence shown here is derived from an EMBL/GenBank/DDBJ whole genome shotgun (WGS) entry which is preliminary data.</text>
</comment>
<reference evidence="2" key="1">
    <citation type="submission" date="2012-02" db="EMBL/GenBank/DDBJ databases">
        <title>Genome sequencing of Giardia lamblia Genotypes A2 and B isolates (DH and GS) and comparative analysis with the genomes of Genotypes A1 and E (WB and Pig).</title>
        <authorList>
            <person name="Adam R."/>
            <person name="Dahlstrom E."/>
            <person name="Martens C."/>
            <person name="Bruno D."/>
            <person name="Barbian K."/>
            <person name="Porcella S.F."/>
            <person name="Nash T."/>
        </authorList>
    </citation>
    <scope>NUCLEOTIDE SEQUENCE</scope>
    <source>
        <strain evidence="2">GS</strain>
    </source>
</reference>
<dbReference type="SMART" id="SM00261">
    <property type="entry name" value="FU"/>
    <property type="match status" value="4"/>
</dbReference>
<gene>
    <name evidence="1" type="ORF">GSB_153703</name>
</gene>
<dbReference type="InterPro" id="IPR052798">
    <property type="entry name" value="Giardia_VSA"/>
</dbReference>